<feature type="non-terminal residue" evidence="1">
    <location>
        <position position="1"/>
    </location>
</feature>
<gene>
    <name evidence="1" type="ORF">DERYTH_LOCUS20050</name>
</gene>
<organism evidence="1 2">
    <name type="scientific">Dentiscutata erythropus</name>
    <dbReference type="NCBI Taxonomy" id="1348616"/>
    <lineage>
        <taxon>Eukaryota</taxon>
        <taxon>Fungi</taxon>
        <taxon>Fungi incertae sedis</taxon>
        <taxon>Mucoromycota</taxon>
        <taxon>Glomeromycotina</taxon>
        <taxon>Glomeromycetes</taxon>
        <taxon>Diversisporales</taxon>
        <taxon>Gigasporaceae</taxon>
        <taxon>Dentiscutata</taxon>
    </lineage>
</organism>
<protein>
    <submittedName>
        <fullName evidence="1">2530_t:CDS:1</fullName>
    </submittedName>
</protein>
<dbReference type="Proteomes" id="UP000789405">
    <property type="component" value="Unassembled WGS sequence"/>
</dbReference>
<reference evidence="1" key="1">
    <citation type="submission" date="2021-06" db="EMBL/GenBank/DDBJ databases">
        <authorList>
            <person name="Kallberg Y."/>
            <person name="Tangrot J."/>
            <person name="Rosling A."/>
        </authorList>
    </citation>
    <scope>NUCLEOTIDE SEQUENCE</scope>
    <source>
        <strain evidence="1">MA453B</strain>
    </source>
</reference>
<accession>A0A9N9JJ42</accession>
<evidence type="ECO:0000313" key="2">
    <source>
        <dbReference type="Proteomes" id="UP000789405"/>
    </source>
</evidence>
<dbReference type="AlphaFoldDB" id="A0A9N9JJ42"/>
<comment type="caution">
    <text evidence="1">The sequence shown here is derived from an EMBL/GenBank/DDBJ whole genome shotgun (WGS) entry which is preliminary data.</text>
</comment>
<name>A0A9N9JJ42_9GLOM</name>
<keyword evidence="2" id="KW-1185">Reference proteome</keyword>
<evidence type="ECO:0000313" key="1">
    <source>
        <dbReference type="EMBL" id="CAG8784163.1"/>
    </source>
</evidence>
<dbReference type="EMBL" id="CAJVPY010022975">
    <property type="protein sequence ID" value="CAG8784163.1"/>
    <property type="molecule type" value="Genomic_DNA"/>
</dbReference>
<sequence>FSDEDIKNIAENIVENIVERTANSIVIKNKTNINFFLALTPTISEQARFEDQILSITVANSWLF</sequence>
<proteinExistence type="predicted"/>